<dbReference type="Gene3D" id="3.10.180.10">
    <property type="entry name" value="2,3-Dihydroxybiphenyl 1,2-Dioxygenase, domain 1"/>
    <property type="match status" value="1"/>
</dbReference>
<dbReference type="AlphaFoldDB" id="A0A5D4MHA0"/>
<comment type="caution">
    <text evidence="2">The sequence shown here is derived from an EMBL/GenBank/DDBJ whole genome shotgun (WGS) entry which is preliminary data.</text>
</comment>
<feature type="domain" description="Glyoxalase/fosfomycin resistance/dioxygenase" evidence="1">
    <location>
        <begin position="8"/>
        <end position="120"/>
    </location>
</feature>
<accession>A0A5D4MHA0</accession>
<gene>
    <name evidence="2" type="ORF">FZC84_00125</name>
</gene>
<dbReference type="SUPFAM" id="SSF54593">
    <property type="entry name" value="Glyoxalase/Bleomycin resistance protein/Dihydroxybiphenyl dioxygenase"/>
    <property type="match status" value="1"/>
</dbReference>
<dbReference type="Pfam" id="PF00903">
    <property type="entry name" value="Glyoxalase"/>
    <property type="match status" value="1"/>
</dbReference>
<organism evidence="2 3">
    <name type="scientific">Rossellomorea vietnamensis</name>
    <dbReference type="NCBI Taxonomy" id="218284"/>
    <lineage>
        <taxon>Bacteria</taxon>
        <taxon>Bacillati</taxon>
        <taxon>Bacillota</taxon>
        <taxon>Bacilli</taxon>
        <taxon>Bacillales</taxon>
        <taxon>Bacillaceae</taxon>
        <taxon>Rossellomorea</taxon>
    </lineage>
</organism>
<proteinExistence type="predicted"/>
<protein>
    <submittedName>
        <fullName evidence="2">VOC family protein</fullName>
    </submittedName>
</protein>
<name>A0A5D4MHA0_9BACI</name>
<sequence length="124" mass="14419">MNSPIRNRINTIFVHVSDLKESVRWYAELIDQPYDLKTVKDPVYNLPINHFTGLTLDSGPEGVRKDPSRSDYPLFNFHTEDIEKAFTFVKGKDYEVCSDIIRYEDFAYFTIKDLDSNVIMICTG</sequence>
<evidence type="ECO:0000259" key="1">
    <source>
        <dbReference type="Pfam" id="PF00903"/>
    </source>
</evidence>
<dbReference type="InterPro" id="IPR004360">
    <property type="entry name" value="Glyas_Fos-R_dOase_dom"/>
</dbReference>
<evidence type="ECO:0000313" key="2">
    <source>
        <dbReference type="EMBL" id="TYS01113.1"/>
    </source>
</evidence>
<reference evidence="2 3" key="1">
    <citation type="submission" date="2019-08" db="EMBL/GenBank/DDBJ databases">
        <title>Bacillus genomes from the desert of Cuatro Cienegas, Coahuila.</title>
        <authorList>
            <person name="Olmedo-Alvarez G."/>
        </authorList>
    </citation>
    <scope>NUCLEOTIDE SEQUENCE [LARGE SCALE GENOMIC DNA]</scope>
    <source>
        <strain evidence="2 3">CH128b_4D</strain>
    </source>
</reference>
<evidence type="ECO:0000313" key="3">
    <source>
        <dbReference type="Proteomes" id="UP000325182"/>
    </source>
</evidence>
<dbReference type="RefSeq" id="WP_148952499.1">
    <property type="nucleotide sequence ID" value="NZ_VTEG01000001.1"/>
</dbReference>
<dbReference type="Proteomes" id="UP000325182">
    <property type="component" value="Unassembled WGS sequence"/>
</dbReference>
<dbReference type="InterPro" id="IPR029068">
    <property type="entry name" value="Glyas_Bleomycin-R_OHBP_Dase"/>
</dbReference>
<dbReference type="EMBL" id="VTEG01000001">
    <property type="protein sequence ID" value="TYS01113.1"/>
    <property type="molecule type" value="Genomic_DNA"/>
</dbReference>